<dbReference type="InterPro" id="IPR021069">
    <property type="entry name" value="ImpA_C"/>
</dbReference>
<dbReference type="RefSeq" id="WP_147839321.1">
    <property type="nucleotide sequence ID" value="NZ_VOUP01000057.1"/>
</dbReference>
<evidence type="ECO:0000313" key="5">
    <source>
        <dbReference type="Proteomes" id="UP000321307"/>
    </source>
</evidence>
<protein>
    <recommendedName>
        <fullName evidence="6">Type VI secretion system ImpA family N-terminal domain-containing protein</fullName>
    </recommendedName>
</protein>
<dbReference type="AlphaFoldDB" id="A0A9X9G0H1"/>
<feature type="domain" description="ImpA N-terminal" evidence="2">
    <location>
        <begin position="5"/>
        <end position="112"/>
    </location>
</feature>
<evidence type="ECO:0000313" key="4">
    <source>
        <dbReference type="EMBL" id="TXE21947.1"/>
    </source>
</evidence>
<evidence type="ECO:0008006" key="6">
    <source>
        <dbReference type="Google" id="ProtNLM"/>
    </source>
</evidence>
<dbReference type="Pfam" id="PF12486">
    <property type="entry name" value="VasL"/>
    <property type="match status" value="1"/>
</dbReference>
<organism evidence="4 5">
    <name type="scientific">Serratia ureilytica</name>
    <dbReference type="NCBI Taxonomy" id="300181"/>
    <lineage>
        <taxon>Bacteria</taxon>
        <taxon>Pseudomonadati</taxon>
        <taxon>Pseudomonadota</taxon>
        <taxon>Gammaproteobacteria</taxon>
        <taxon>Enterobacterales</taxon>
        <taxon>Yersiniaceae</taxon>
        <taxon>Serratia</taxon>
    </lineage>
</organism>
<keyword evidence="1" id="KW-0812">Transmembrane</keyword>
<dbReference type="PANTHER" id="PTHR37024:SF5">
    <property type="entry name" value="IMPA N-TERMINAL DOMAIN-CONTAINING PROTEIN"/>
    <property type="match status" value="1"/>
</dbReference>
<dbReference type="Pfam" id="PF06812">
    <property type="entry name" value="ImpA_N"/>
    <property type="match status" value="1"/>
</dbReference>
<evidence type="ECO:0000256" key="1">
    <source>
        <dbReference type="SAM" id="Phobius"/>
    </source>
</evidence>
<keyword evidence="1" id="KW-1133">Transmembrane helix</keyword>
<proteinExistence type="predicted"/>
<evidence type="ECO:0000259" key="2">
    <source>
        <dbReference type="Pfam" id="PF06812"/>
    </source>
</evidence>
<dbReference type="PANTHER" id="PTHR37024">
    <property type="entry name" value="TYPE VI SECRETION SYSTEM DUF2094 AND IMPA-RELATED DOMAIN PROTEIN"/>
    <property type="match status" value="1"/>
</dbReference>
<gene>
    <name evidence="4" type="ORF">FOT63_25835</name>
</gene>
<evidence type="ECO:0000259" key="3">
    <source>
        <dbReference type="Pfam" id="PF12486"/>
    </source>
</evidence>
<dbReference type="EMBL" id="VOUP01000057">
    <property type="protein sequence ID" value="TXE21947.1"/>
    <property type="molecule type" value="Genomic_DNA"/>
</dbReference>
<reference evidence="4 5" key="1">
    <citation type="submission" date="2019-07" db="EMBL/GenBank/DDBJ databases">
        <title>Serratia strains were isolated from fresh produce.</title>
        <authorList>
            <person name="Cho G.-S."/>
            <person name="Stein M."/>
            <person name="Lee W."/>
            <person name="Suh S.H."/>
            <person name="Franz C.M.A.P."/>
        </authorList>
    </citation>
    <scope>NUCLEOTIDE SEQUENCE [LARGE SCALE GENOMIC DNA]</scope>
    <source>
        <strain evidence="4 5">S17</strain>
    </source>
</reference>
<feature type="transmembrane region" description="Helical" evidence="1">
    <location>
        <begin position="246"/>
        <end position="267"/>
    </location>
</feature>
<dbReference type="InterPro" id="IPR010657">
    <property type="entry name" value="ImpA_N"/>
</dbReference>
<accession>A0A9X9G0H1</accession>
<keyword evidence="1" id="KW-0472">Membrane</keyword>
<name>A0A9X9G0H1_9GAMM</name>
<comment type="caution">
    <text evidence="4">The sequence shown here is derived from an EMBL/GenBank/DDBJ whole genome shotgun (WGS) entry which is preliminary data.</text>
</comment>
<sequence>MHDTQQALSVGRDPRVLPEYERLRTEINKLSHASRPEVDWALVHEMAQAIFEKQGVDLQTALYFTLARARLHGLSGFTEGCEFLSTLIVTQWDNVWPPVHQSRARVEMLDWFIARVSDVVRQYPVGHDDKRLIYRCERALQLISEKLHHAGLFRVPRIENLLHFIEGYTRLFDESEIVIVSPEQDALKKEMQVPPVVYFRDGGSGDSLTPDMAQLPTGSIIVGREKGTLKPTVLKIKPHKPPHPSWFWFVSGIVSCLLPVLMVAGWVHWSAQHASRQHDAMAMLEANALTWPVAPDAARLSDVRLALGEQALRDMEPQISRDYQAQMAHVQQISPLWAYQYADGLRRSLRMLYPQSLAVSAMDSQWQQMLNTQRGVTPPASGWPDATARVDALLTELQSLERQHKTVTISYLKSSLYDIRKDMDRDTPFSVRLNRLEAQQRANQTVNPSELDALQTTLKSYSVRLYQLQPQHRDPG</sequence>
<dbReference type="Proteomes" id="UP000321307">
    <property type="component" value="Unassembled WGS sequence"/>
</dbReference>
<feature type="domain" description="ImpA C-terminal" evidence="3">
    <location>
        <begin position="323"/>
        <end position="469"/>
    </location>
</feature>